<dbReference type="Gene3D" id="1.10.287.1150">
    <property type="entry name" value="TPP helical domain"/>
    <property type="match status" value="1"/>
</dbReference>
<dbReference type="GO" id="GO:0045252">
    <property type="term" value="C:oxoglutarate dehydrogenase complex"/>
    <property type="evidence" value="ECO:0007669"/>
    <property type="project" value="TreeGrafter"/>
</dbReference>
<evidence type="ECO:0000313" key="8">
    <source>
        <dbReference type="Proteomes" id="UP001054889"/>
    </source>
</evidence>
<dbReference type="Proteomes" id="UP001054889">
    <property type="component" value="Unassembled WGS sequence"/>
</dbReference>
<dbReference type="Pfam" id="PF16870">
    <property type="entry name" value="OxoGdeHyase_C"/>
    <property type="match status" value="1"/>
</dbReference>
<dbReference type="InterPro" id="IPR029061">
    <property type="entry name" value="THDP-binding"/>
</dbReference>
<evidence type="ECO:0000313" key="7">
    <source>
        <dbReference type="EMBL" id="GJN37413.1"/>
    </source>
</evidence>
<feature type="domain" description="2-oxoglutarate dehydrogenase E1 component/KDG C-terminal" evidence="6">
    <location>
        <begin position="173"/>
        <end position="213"/>
    </location>
</feature>
<dbReference type="PANTHER" id="PTHR23152:SF4">
    <property type="entry name" value="2-OXOADIPATE DEHYDROGENASE COMPLEX COMPONENT E1"/>
    <property type="match status" value="1"/>
</dbReference>
<dbReference type="InterPro" id="IPR031717">
    <property type="entry name" value="ODO-1/KGD_C"/>
</dbReference>
<comment type="cofactor">
    <cofactor evidence="1">
        <name>thiamine diphosphate</name>
        <dbReference type="ChEBI" id="CHEBI:58937"/>
    </cofactor>
</comment>
<evidence type="ECO:0000259" key="5">
    <source>
        <dbReference type="Pfam" id="PF00676"/>
    </source>
</evidence>
<dbReference type="Gene3D" id="3.40.50.970">
    <property type="match status" value="1"/>
</dbReference>
<keyword evidence="8" id="KW-1185">Reference proteome</keyword>
<protein>
    <recommendedName>
        <fullName evidence="9">Thiamine pyrophosphate enzyme TPP-binding domain-containing protein</fullName>
    </recommendedName>
</protein>
<dbReference type="Pfam" id="PF00676">
    <property type="entry name" value="E1_dh"/>
    <property type="match status" value="1"/>
</dbReference>
<evidence type="ECO:0000256" key="1">
    <source>
        <dbReference type="ARBA" id="ARBA00001964"/>
    </source>
</evidence>
<gene>
    <name evidence="7" type="primary">gb26366</name>
    <name evidence="7" type="ORF">PR202_gb26366</name>
</gene>
<evidence type="ECO:0000256" key="3">
    <source>
        <dbReference type="ARBA" id="ARBA00023002"/>
    </source>
</evidence>
<keyword evidence="4" id="KW-0786">Thiamine pyrophosphate</keyword>
<name>A0AAV5FRB8_ELECO</name>
<dbReference type="InterPro" id="IPR042179">
    <property type="entry name" value="KGD_C_sf"/>
</dbReference>
<evidence type="ECO:0008006" key="9">
    <source>
        <dbReference type="Google" id="ProtNLM"/>
    </source>
</evidence>
<evidence type="ECO:0000259" key="6">
    <source>
        <dbReference type="Pfam" id="PF16870"/>
    </source>
</evidence>
<accession>A0AAV5FRB8</accession>
<comment type="similarity">
    <text evidence="2">Belongs to the alpha-ketoglutarate dehydrogenase family.</text>
</comment>
<comment type="caution">
    <text evidence="7">The sequence shown here is derived from an EMBL/GenBank/DDBJ whole genome shotgun (WGS) entry which is preliminary data.</text>
</comment>
<dbReference type="GO" id="GO:0006099">
    <property type="term" value="P:tricarboxylic acid cycle"/>
    <property type="evidence" value="ECO:0007669"/>
    <property type="project" value="TreeGrafter"/>
</dbReference>
<dbReference type="EMBL" id="BQKI01000095">
    <property type="protein sequence ID" value="GJN37413.1"/>
    <property type="molecule type" value="Genomic_DNA"/>
</dbReference>
<sequence length="214" mass="23497">MQLLMRDYEAHGHMMAALDPLGLDVPDDDIADLELYGFTEPDLDMHGSSSSPITWRGATALADLPLAPPLLLRRRGPWASSYLIHGDGAYAGQGVWSPETLNLSALCGYTTGGTIHIVLNNRVAGCTDVAKALSAHRCYSTSTPMTWRRWAASASSRPSGDSSFHSDVVVDLVYYELEEERENSGRGDVAICRTEQLCPFPYDLVQRELKKIPK</sequence>
<proteinExistence type="inferred from homology"/>
<dbReference type="GO" id="GO:0005739">
    <property type="term" value="C:mitochondrion"/>
    <property type="evidence" value="ECO:0007669"/>
    <property type="project" value="TreeGrafter"/>
</dbReference>
<dbReference type="PANTHER" id="PTHR23152">
    <property type="entry name" value="2-OXOGLUTARATE DEHYDROGENASE"/>
    <property type="match status" value="1"/>
</dbReference>
<dbReference type="InterPro" id="IPR011603">
    <property type="entry name" value="2oxoglutarate_DH_E1"/>
</dbReference>
<dbReference type="Gene3D" id="3.40.50.11610">
    <property type="entry name" value="Multifunctional 2-oxoglutarate metabolism enzyme, C-terminal domain"/>
    <property type="match status" value="1"/>
</dbReference>
<dbReference type="AlphaFoldDB" id="A0AAV5FRB8"/>
<dbReference type="SUPFAM" id="SSF52518">
    <property type="entry name" value="Thiamin diphosphate-binding fold (THDP-binding)"/>
    <property type="match status" value="1"/>
</dbReference>
<dbReference type="GO" id="GO:0030976">
    <property type="term" value="F:thiamine pyrophosphate binding"/>
    <property type="evidence" value="ECO:0007669"/>
    <property type="project" value="InterPro"/>
</dbReference>
<evidence type="ECO:0000256" key="2">
    <source>
        <dbReference type="ARBA" id="ARBA00006936"/>
    </source>
</evidence>
<organism evidence="7 8">
    <name type="scientific">Eleusine coracana subsp. coracana</name>
    <dbReference type="NCBI Taxonomy" id="191504"/>
    <lineage>
        <taxon>Eukaryota</taxon>
        <taxon>Viridiplantae</taxon>
        <taxon>Streptophyta</taxon>
        <taxon>Embryophyta</taxon>
        <taxon>Tracheophyta</taxon>
        <taxon>Spermatophyta</taxon>
        <taxon>Magnoliopsida</taxon>
        <taxon>Liliopsida</taxon>
        <taxon>Poales</taxon>
        <taxon>Poaceae</taxon>
        <taxon>PACMAD clade</taxon>
        <taxon>Chloridoideae</taxon>
        <taxon>Cynodonteae</taxon>
        <taxon>Eleusininae</taxon>
        <taxon>Eleusine</taxon>
    </lineage>
</organism>
<keyword evidence="3" id="KW-0560">Oxidoreductase</keyword>
<dbReference type="GO" id="GO:0004591">
    <property type="term" value="F:oxoglutarate dehydrogenase (succinyl-transferring) activity"/>
    <property type="evidence" value="ECO:0007669"/>
    <property type="project" value="TreeGrafter"/>
</dbReference>
<feature type="domain" description="Dehydrogenase E1 component" evidence="5">
    <location>
        <begin position="76"/>
        <end position="139"/>
    </location>
</feature>
<evidence type="ECO:0000256" key="4">
    <source>
        <dbReference type="ARBA" id="ARBA00023052"/>
    </source>
</evidence>
<dbReference type="InterPro" id="IPR001017">
    <property type="entry name" value="DH_E1"/>
</dbReference>
<reference evidence="7" key="2">
    <citation type="submission" date="2021-12" db="EMBL/GenBank/DDBJ databases">
        <title>Resequencing data analysis of finger millet.</title>
        <authorList>
            <person name="Hatakeyama M."/>
            <person name="Aluri S."/>
            <person name="Balachadran M.T."/>
            <person name="Sivarajan S.R."/>
            <person name="Poveda L."/>
            <person name="Shimizu-Inatsugi R."/>
            <person name="Schlapbach R."/>
            <person name="Sreeman S.M."/>
            <person name="Shimizu K.K."/>
        </authorList>
    </citation>
    <scope>NUCLEOTIDE SEQUENCE</scope>
</reference>
<reference evidence="7" key="1">
    <citation type="journal article" date="2018" name="DNA Res.">
        <title>Multiple hybrid de novo genome assembly of finger millet, an orphan allotetraploid crop.</title>
        <authorList>
            <person name="Hatakeyama M."/>
            <person name="Aluri S."/>
            <person name="Balachadran M.T."/>
            <person name="Sivarajan S.R."/>
            <person name="Patrignani A."/>
            <person name="Gruter S."/>
            <person name="Poveda L."/>
            <person name="Shimizu-Inatsugi R."/>
            <person name="Baeten J."/>
            <person name="Francoijs K.J."/>
            <person name="Nataraja K.N."/>
            <person name="Reddy Y.A.N."/>
            <person name="Phadnis S."/>
            <person name="Ravikumar R.L."/>
            <person name="Schlapbach R."/>
            <person name="Sreeman S.M."/>
            <person name="Shimizu K.K."/>
        </authorList>
    </citation>
    <scope>NUCLEOTIDE SEQUENCE</scope>
</reference>